<keyword evidence="4" id="KW-1185">Reference proteome</keyword>
<dbReference type="PANTHER" id="PTHR13379">
    <property type="entry name" value="UNCHARACTERIZED DUF1308"/>
    <property type="match status" value="1"/>
</dbReference>
<feature type="region of interest" description="Disordered" evidence="1">
    <location>
        <begin position="156"/>
        <end position="280"/>
    </location>
</feature>
<dbReference type="OrthoDB" id="441890at2759"/>
<gene>
    <name evidence="3" type="ORF">HYH03_007725</name>
</gene>
<dbReference type="PANTHER" id="PTHR13379:SF0">
    <property type="entry name" value="UPF0415 PROTEIN C7ORF25"/>
    <property type="match status" value="1"/>
</dbReference>
<feature type="region of interest" description="Disordered" evidence="1">
    <location>
        <begin position="386"/>
        <end position="425"/>
    </location>
</feature>
<feature type="compositionally biased region" description="Low complexity" evidence="1">
    <location>
        <begin position="407"/>
        <end position="425"/>
    </location>
</feature>
<evidence type="ECO:0000313" key="3">
    <source>
        <dbReference type="EMBL" id="KAG2494085.1"/>
    </source>
</evidence>
<feature type="compositionally biased region" description="Low complexity" evidence="1">
    <location>
        <begin position="184"/>
        <end position="211"/>
    </location>
</feature>
<feature type="domain" description="DUF1308" evidence="2">
    <location>
        <begin position="608"/>
        <end position="770"/>
    </location>
</feature>
<comment type="caution">
    <text evidence="3">The sequence shown here is derived from an EMBL/GenBank/DDBJ whole genome shotgun (WGS) entry which is preliminary data.</text>
</comment>
<dbReference type="InterPro" id="IPR010733">
    <property type="entry name" value="DUF1308"/>
</dbReference>
<accession>A0A835Y1G1</accession>
<feature type="compositionally biased region" description="Low complexity" evidence="1">
    <location>
        <begin position="25"/>
        <end position="84"/>
    </location>
</feature>
<feature type="region of interest" description="Disordered" evidence="1">
    <location>
        <begin position="337"/>
        <end position="362"/>
    </location>
</feature>
<name>A0A835Y1G1_9CHLO</name>
<evidence type="ECO:0000256" key="1">
    <source>
        <dbReference type="SAM" id="MobiDB-lite"/>
    </source>
</evidence>
<dbReference type="Proteomes" id="UP000612055">
    <property type="component" value="Unassembled WGS sequence"/>
</dbReference>
<protein>
    <recommendedName>
        <fullName evidence="2">DUF1308 domain-containing protein</fullName>
    </recommendedName>
</protein>
<evidence type="ECO:0000313" key="4">
    <source>
        <dbReference type="Proteomes" id="UP000612055"/>
    </source>
</evidence>
<dbReference type="Pfam" id="PF07000">
    <property type="entry name" value="DUF1308"/>
    <property type="match status" value="1"/>
</dbReference>
<dbReference type="AlphaFoldDB" id="A0A835Y1G1"/>
<feature type="compositionally biased region" description="Low complexity" evidence="1">
    <location>
        <begin position="236"/>
        <end position="252"/>
    </location>
</feature>
<sequence>MAGLPPPDTASTAAPVVQGGAVDLTAPQAPADTAIADAAATEAGPSGNSPGADGGPSSALPPGAAHPPAAAATAGPAGSGSEPSDPLLTFELPYSGNLDSVEVLPTALELKALLESAVAVARALAAARPHVANMDKLARRIRSDLDFVLRCCPADQRSSAAHRHEPAPPSPPGRAAPADPGPAAPAEAGLAEAESLGQEAAAAAAGAAPAAKPRPNDGSGAAAGPCDGPGGGGGEQAAEADAGPAAEAAGAEVGPGGAGAAAGRSAKKGRGKGKDKARGAAAGGAPAAAAAAAPLPLTPVRVQGIINNLRGFQGELLATQLAPGVVGVLRRFTADVTLPPPGPPGARGAQARAQAQATTAAAGDGGEAGAAAAVSAAEVAAAAAQVGRKRPHSAEAPPGGSGGAGVDGSADAGPPPAAAAGADGAPCPAAGGGDTTGAGAGGDGGGVVGAAGGAADGGGPSAKGPKGGGKGGCGGGKGGGGGGKGGGGGGRPAERVCVEVDVVAQGGHCWVEVKNQERFGTESVHWTGAARHVKGLRRQAQELVAVAAAPQHQRRWRAPAVVLFFPQPGGAGADVEAELRAMGVHVAVGPDALSRLPPPPPPPAATCLDVTAMCGLVSYMSHGGAYDTGVEAWAQRTVHWVDCLAAERASPLLPELAPWLAPGRPLLAAERACRQFQTLVDMHAGALERGRWAELRARLEVVDTEAAPEEVSPRCRQLLTGVLGADQVAVFGLGDARRCLTLTANGNAVRSAERQGVGLEVHLHRPVWLTGR</sequence>
<feature type="compositionally biased region" description="Low complexity" evidence="1">
    <location>
        <begin position="346"/>
        <end position="362"/>
    </location>
</feature>
<proteinExistence type="predicted"/>
<dbReference type="EMBL" id="JAEHOE010000033">
    <property type="protein sequence ID" value="KAG2494085.1"/>
    <property type="molecule type" value="Genomic_DNA"/>
</dbReference>
<evidence type="ECO:0000259" key="2">
    <source>
        <dbReference type="Pfam" id="PF07000"/>
    </source>
</evidence>
<organism evidence="3 4">
    <name type="scientific">Edaphochlamys debaryana</name>
    <dbReference type="NCBI Taxonomy" id="47281"/>
    <lineage>
        <taxon>Eukaryota</taxon>
        <taxon>Viridiplantae</taxon>
        <taxon>Chlorophyta</taxon>
        <taxon>core chlorophytes</taxon>
        <taxon>Chlorophyceae</taxon>
        <taxon>CS clade</taxon>
        <taxon>Chlamydomonadales</taxon>
        <taxon>Chlamydomonadales incertae sedis</taxon>
        <taxon>Edaphochlamys</taxon>
    </lineage>
</organism>
<feature type="region of interest" description="Disordered" evidence="1">
    <location>
        <begin position="21"/>
        <end position="88"/>
    </location>
</feature>
<reference evidence="3" key="1">
    <citation type="journal article" date="2020" name="bioRxiv">
        <title>Comparative genomics of Chlamydomonas.</title>
        <authorList>
            <person name="Craig R.J."/>
            <person name="Hasan A.R."/>
            <person name="Ness R.W."/>
            <person name="Keightley P.D."/>
        </authorList>
    </citation>
    <scope>NUCLEOTIDE SEQUENCE</scope>
    <source>
        <strain evidence="3">CCAP 11/70</strain>
    </source>
</reference>
<feature type="compositionally biased region" description="Pro residues" evidence="1">
    <location>
        <begin position="167"/>
        <end position="183"/>
    </location>
</feature>